<feature type="region of interest" description="Disordered" evidence="1">
    <location>
        <begin position="1"/>
        <end position="20"/>
    </location>
</feature>
<feature type="compositionally biased region" description="Polar residues" evidence="1">
    <location>
        <begin position="1"/>
        <end position="19"/>
    </location>
</feature>
<proteinExistence type="predicted"/>
<comment type="caution">
    <text evidence="2">The sequence shown here is derived from an EMBL/GenBank/DDBJ whole genome shotgun (WGS) entry which is preliminary data.</text>
</comment>
<evidence type="ECO:0000313" key="2">
    <source>
        <dbReference type="EMBL" id="OIR06480.1"/>
    </source>
</evidence>
<reference evidence="2" key="1">
    <citation type="submission" date="2016-10" db="EMBL/GenBank/DDBJ databases">
        <title>Sequence of Gallionella enrichment culture.</title>
        <authorList>
            <person name="Poehlein A."/>
            <person name="Muehling M."/>
            <person name="Daniel R."/>
        </authorList>
    </citation>
    <scope>NUCLEOTIDE SEQUENCE</scope>
</reference>
<protein>
    <submittedName>
        <fullName evidence="2">Uncharacterized protein</fullName>
    </submittedName>
</protein>
<gene>
    <name evidence="2" type="ORF">GALL_113970</name>
</gene>
<sequence length="325" mass="36172">MTSCSTATSQSGPNESSPVSLPKDIEALLRDEAYMAVGQTLVTQALHAAAVKIDDIHDSRPPFGILSSKKRRTDYEQALRAAMEERTALKGRLSKIESLEAWVRLLIRPRLREYVRRASPSFARGKEILGALEQFSGHIRGSLGHVQATARELRTLSRLLSEPTTRAALVRAHADLREAATNLDCMFLQLEIADQRLRRAAAGSIFSEVAAPTVCLSAQAPIVERILNSPQGDARLLAEKAETALRTFIAKGSADLLAQADAARTYVTAIEDEYIDNYWNQLRVFAQAHYVVEADLDEVLMDLIHRRLNERQNEIHARDPFLHAR</sequence>
<evidence type="ECO:0000256" key="1">
    <source>
        <dbReference type="SAM" id="MobiDB-lite"/>
    </source>
</evidence>
<dbReference type="EMBL" id="MLJW01000043">
    <property type="protein sequence ID" value="OIR06480.1"/>
    <property type="molecule type" value="Genomic_DNA"/>
</dbReference>
<dbReference type="AlphaFoldDB" id="A0A1J5SR28"/>
<accession>A0A1J5SR28</accession>
<name>A0A1J5SR28_9ZZZZ</name>
<organism evidence="2">
    <name type="scientific">mine drainage metagenome</name>
    <dbReference type="NCBI Taxonomy" id="410659"/>
    <lineage>
        <taxon>unclassified sequences</taxon>
        <taxon>metagenomes</taxon>
        <taxon>ecological metagenomes</taxon>
    </lineage>
</organism>